<dbReference type="EMBL" id="MAVT02001637">
    <property type="protein sequence ID" value="POS70444.1"/>
    <property type="molecule type" value="Genomic_DNA"/>
</dbReference>
<dbReference type="Pfam" id="PF07350">
    <property type="entry name" value="Gig2-like"/>
    <property type="match status" value="1"/>
</dbReference>
<protein>
    <recommendedName>
        <fullName evidence="3">DUF1479 domain-containing protein</fullName>
    </recommendedName>
</protein>
<dbReference type="SUPFAM" id="SSF51197">
    <property type="entry name" value="Clavaminate synthase-like"/>
    <property type="match status" value="1"/>
</dbReference>
<dbReference type="Gene3D" id="2.60.120.330">
    <property type="entry name" value="B-lactam Antibiotic, Isopenicillin N Synthase, Chain"/>
    <property type="match status" value="1"/>
</dbReference>
<dbReference type="PANTHER" id="PTHR30613:SF1">
    <property type="entry name" value="DUF1479 DOMAIN PROTEIN (AFU_ORTHOLOGUE AFUA_5G09280)"/>
    <property type="match status" value="1"/>
</dbReference>
<organism evidence="1 2">
    <name type="scientific">Diaporthe helianthi</name>
    <dbReference type="NCBI Taxonomy" id="158607"/>
    <lineage>
        <taxon>Eukaryota</taxon>
        <taxon>Fungi</taxon>
        <taxon>Dikarya</taxon>
        <taxon>Ascomycota</taxon>
        <taxon>Pezizomycotina</taxon>
        <taxon>Sordariomycetes</taxon>
        <taxon>Sordariomycetidae</taxon>
        <taxon>Diaporthales</taxon>
        <taxon>Diaporthaceae</taxon>
        <taxon>Diaporthe</taxon>
    </lineage>
</organism>
<proteinExistence type="predicted"/>
<comment type="caution">
    <text evidence="1">The sequence shown here is derived from an EMBL/GenBank/DDBJ whole genome shotgun (WGS) entry which is preliminary data.</text>
</comment>
<evidence type="ECO:0000313" key="1">
    <source>
        <dbReference type="EMBL" id="POS70444.1"/>
    </source>
</evidence>
<dbReference type="STRING" id="158607.A0A2P5HJL9"/>
<sequence>MLRTAIKRASRALALGAYQTRRVNMAAAATASQDKREGDISDSFASLAGVKKELLPDQFRQLKLSLVEGREEKIIESWNRLLQRLEVENDVIAELGSKVIPEIRFDHLEDDLSTTRDAIKKRGAAVIRGVIPEDEARRYKYDLEEYIHKNPQTKGFPQNDPQVWELYWSAPQLHARINPNFIKVQKALMQSTWSLSDPSSLISTSQPLSYADRLRIRQPGDAAFALGPHVDGGSVERWMHEGYGRGGVYDAVFEGDWETRYDPWDGSTRVDAVNDLYDGLGACSVFRMYQGWLSMSSVGPREGTVLFNPLLKLATAYTLLRPFFRPRKTVDLDLAKGGSAERLEFLAPENWEFTAGDQMTSEIPGGTPGYGMEFPKLAMHPHLELDRTMVHAPRVSPGDYVVWHCDTIHAVDFEHKGKSDSSVLYIPICPITEINAKYVSKARDAWRRGTPGPDFPGGKGESEHIDRPDEGFLRSIANADGLAAVGLEPIPEPVSGSQGDKEVVRRANRMLGFE</sequence>
<dbReference type="InterPro" id="IPR027443">
    <property type="entry name" value="IPNS-like_sf"/>
</dbReference>
<gene>
    <name evidence="1" type="ORF">DHEL01_v211162</name>
</gene>
<dbReference type="Proteomes" id="UP000094444">
    <property type="component" value="Unassembled WGS sequence"/>
</dbReference>
<dbReference type="AlphaFoldDB" id="A0A2P5HJL9"/>
<accession>A0A2P5HJL9</accession>
<reference evidence="1" key="1">
    <citation type="submission" date="2017-09" db="EMBL/GenBank/DDBJ databases">
        <title>Polyketide synthases of a Diaporthe helianthi virulent isolate.</title>
        <authorList>
            <person name="Baroncelli R."/>
        </authorList>
    </citation>
    <scope>NUCLEOTIDE SEQUENCE [LARGE SCALE GENOMIC DNA]</scope>
    <source>
        <strain evidence="1">7/96</strain>
    </source>
</reference>
<evidence type="ECO:0008006" key="3">
    <source>
        <dbReference type="Google" id="ProtNLM"/>
    </source>
</evidence>
<name>A0A2P5HJL9_DIAHE</name>
<dbReference type="OrthoDB" id="8249012at2759"/>
<evidence type="ECO:0000313" key="2">
    <source>
        <dbReference type="Proteomes" id="UP000094444"/>
    </source>
</evidence>
<dbReference type="InterPro" id="IPR010856">
    <property type="entry name" value="Gig2-like"/>
</dbReference>
<keyword evidence="2" id="KW-1185">Reference proteome</keyword>
<dbReference type="PANTHER" id="PTHR30613">
    <property type="entry name" value="UNCHARACTERIZED PROTEIN YBIU-RELATED"/>
    <property type="match status" value="1"/>
</dbReference>
<dbReference type="InParanoid" id="A0A2P5HJL9"/>